<gene>
    <name evidence="7" type="ORF">SAMN06296010_0947</name>
</gene>
<evidence type="ECO:0000256" key="4">
    <source>
        <dbReference type="ARBA" id="ARBA00023163"/>
    </source>
</evidence>
<keyword evidence="1" id="KW-0678">Repressor</keyword>
<dbReference type="Gene3D" id="3.40.50.2300">
    <property type="match status" value="2"/>
</dbReference>
<dbReference type="InterPro" id="IPR010982">
    <property type="entry name" value="Lambda_DNA-bd_dom_sf"/>
</dbReference>
<dbReference type="STRING" id="150121.SAMN06296010_0947"/>
<keyword evidence="8" id="KW-1185">Reference proteome</keyword>
<dbReference type="GO" id="GO:0003700">
    <property type="term" value="F:DNA-binding transcription factor activity"/>
    <property type="evidence" value="ECO:0007669"/>
    <property type="project" value="TreeGrafter"/>
</dbReference>
<dbReference type="Pfam" id="PF00532">
    <property type="entry name" value="Peripla_BP_1"/>
    <property type="match status" value="1"/>
</dbReference>
<dbReference type="PANTHER" id="PTHR30146">
    <property type="entry name" value="LACI-RELATED TRANSCRIPTIONAL REPRESSOR"/>
    <property type="match status" value="1"/>
</dbReference>
<evidence type="ECO:0000256" key="2">
    <source>
        <dbReference type="ARBA" id="ARBA00023015"/>
    </source>
</evidence>
<feature type="region of interest" description="Disordered" evidence="5">
    <location>
        <begin position="1"/>
        <end position="25"/>
    </location>
</feature>
<dbReference type="PANTHER" id="PTHR30146:SF148">
    <property type="entry name" value="HTH-TYPE TRANSCRIPTIONAL REPRESSOR PURR-RELATED"/>
    <property type="match status" value="1"/>
</dbReference>
<organism evidence="7 8">
    <name type="scientific">Agreia pratensis</name>
    <dbReference type="NCBI Taxonomy" id="150121"/>
    <lineage>
        <taxon>Bacteria</taxon>
        <taxon>Bacillati</taxon>
        <taxon>Actinomycetota</taxon>
        <taxon>Actinomycetes</taxon>
        <taxon>Micrococcales</taxon>
        <taxon>Microbacteriaceae</taxon>
        <taxon>Agreia</taxon>
    </lineage>
</organism>
<dbReference type="Proteomes" id="UP000193244">
    <property type="component" value="Unassembled WGS sequence"/>
</dbReference>
<keyword evidence="4" id="KW-0804">Transcription</keyword>
<evidence type="ECO:0000313" key="8">
    <source>
        <dbReference type="Proteomes" id="UP000193244"/>
    </source>
</evidence>
<evidence type="ECO:0000256" key="1">
    <source>
        <dbReference type="ARBA" id="ARBA00022491"/>
    </source>
</evidence>
<name>A0A1X7IW41_9MICO</name>
<accession>A0A1X7IW41</accession>
<dbReference type="CDD" id="cd06267">
    <property type="entry name" value="PBP1_LacI_sugar_binding-like"/>
    <property type="match status" value="1"/>
</dbReference>
<reference evidence="8" key="1">
    <citation type="submission" date="2017-04" db="EMBL/GenBank/DDBJ databases">
        <authorList>
            <person name="Varghese N."/>
            <person name="Submissions S."/>
        </authorList>
    </citation>
    <scope>NUCLEOTIDE SEQUENCE [LARGE SCALE GENOMIC DNA]</scope>
    <source>
        <strain evidence="8">VKM Ac-2510</strain>
    </source>
</reference>
<dbReference type="InterPro" id="IPR028082">
    <property type="entry name" value="Peripla_BP_I"/>
</dbReference>
<dbReference type="InterPro" id="IPR001761">
    <property type="entry name" value="Peripla_BP/Lac1_sug-bd_dom"/>
</dbReference>
<keyword evidence="2" id="KW-0805">Transcription regulation</keyword>
<dbReference type="GO" id="GO:0000976">
    <property type="term" value="F:transcription cis-regulatory region binding"/>
    <property type="evidence" value="ECO:0007669"/>
    <property type="project" value="TreeGrafter"/>
</dbReference>
<dbReference type="OrthoDB" id="37081at2"/>
<feature type="compositionally biased region" description="Acidic residues" evidence="5">
    <location>
        <begin position="1"/>
        <end position="10"/>
    </location>
</feature>
<keyword evidence="3" id="KW-0238">DNA-binding</keyword>
<protein>
    <submittedName>
        <fullName evidence="7">Transcriptional regulator, LacI family</fullName>
    </submittedName>
</protein>
<feature type="domain" description="HTH lacI-type" evidence="6">
    <location>
        <begin position="25"/>
        <end position="79"/>
    </location>
</feature>
<evidence type="ECO:0000256" key="3">
    <source>
        <dbReference type="ARBA" id="ARBA00023125"/>
    </source>
</evidence>
<dbReference type="SUPFAM" id="SSF47413">
    <property type="entry name" value="lambda repressor-like DNA-binding domains"/>
    <property type="match status" value="1"/>
</dbReference>
<dbReference type="Gene3D" id="1.10.260.40">
    <property type="entry name" value="lambda repressor-like DNA-binding domains"/>
    <property type="match status" value="1"/>
</dbReference>
<dbReference type="SUPFAM" id="SSF53822">
    <property type="entry name" value="Periplasmic binding protein-like I"/>
    <property type="match status" value="1"/>
</dbReference>
<dbReference type="SMART" id="SM00354">
    <property type="entry name" value="HTH_LACI"/>
    <property type="match status" value="1"/>
</dbReference>
<proteinExistence type="predicted"/>
<evidence type="ECO:0000313" key="7">
    <source>
        <dbReference type="EMBL" id="SMG19303.1"/>
    </source>
</evidence>
<dbReference type="CDD" id="cd01392">
    <property type="entry name" value="HTH_LacI"/>
    <property type="match status" value="1"/>
</dbReference>
<sequence length="358" mass="37541">MRELTPEDNEPVGRAPGERPPGSVPTIHDVAAAAGVSKSVVSRALSGAPGVAARTVTKVKAAAEAMGYVANANARGMSAHRTHTLGVFVRDAATPFYGHLLTAFQEQASARGYRAVTATGSGSFSIEEERRALETLVSLRVEGLIVCSGALPVEDIIPFAHRIPTVIAGRPETDPSVSSVYCDEVGGGRGMAERVVQLGHRRVAVMTHTAASSLTQSARTEAMVQHLRDAGVDVLPFRCEDYGLEIEGTDSIVQAILDAGGVTALMAPSDSWALAVLESLQLRGLTAPNDISVTGYDGVKPFTSSLLGFTSWRQPLNLIGRLSVDDVVDQIEGLSQGARHRSIDGELIPGRTAAALSA</sequence>
<dbReference type="PROSITE" id="PS50932">
    <property type="entry name" value="HTH_LACI_2"/>
    <property type="match status" value="1"/>
</dbReference>
<dbReference type="AlphaFoldDB" id="A0A1X7IW41"/>
<dbReference type="InterPro" id="IPR000843">
    <property type="entry name" value="HTH_LacI"/>
</dbReference>
<dbReference type="EMBL" id="FXAY01000001">
    <property type="protein sequence ID" value="SMG19303.1"/>
    <property type="molecule type" value="Genomic_DNA"/>
</dbReference>
<evidence type="ECO:0000256" key="5">
    <source>
        <dbReference type="SAM" id="MobiDB-lite"/>
    </source>
</evidence>
<dbReference type="Pfam" id="PF00356">
    <property type="entry name" value="LacI"/>
    <property type="match status" value="1"/>
</dbReference>
<dbReference type="RefSeq" id="WP_139824727.1">
    <property type="nucleotide sequence ID" value="NZ_FXAY01000001.1"/>
</dbReference>
<evidence type="ECO:0000259" key="6">
    <source>
        <dbReference type="PROSITE" id="PS50932"/>
    </source>
</evidence>